<gene>
    <name evidence="3" type="ORF">SAMN05216267_101787</name>
</gene>
<dbReference type="EMBL" id="FODD01000017">
    <property type="protein sequence ID" value="SEO10196.1"/>
    <property type="molecule type" value="Genomic_DNA"/>
</dbReference>
<evidence type="ECO:0000259" key="2">
    <source>
        <dbReference type="Pfam" id="PF18135"/>
    </source>
</evidence>
<dbReference type="AlphaFoldDB" id="A0A1H8LZ93"/>
<keyword evidence="4" id="KW-1185">Reference proteome</keyword>
<evidence type="ECO:0000256" key="1">
    <source>
        <dbReference type="SAM" id="MobiDB-lite"/>
    </source>
</evidence>
<evidence type="ECO:0000313" key="4">
    <source>
        <dbReference type="Proteomes" id="UP000181951"/>
    </source>
</evidence>
<accession>A0A1H8LZ93</accession>
<proteinExistence type="predicted"/>
<protein>
    <recommendedName>
        <fullName evidence="2">Type ISP restriction-modification enzyme LLaBIII C-terminal specificity domain-containing protein</fullName>
    </recommendedName>
</protein>
<evidence type="ECO:0000313" key="3">
    <source>
        <dbReference type="EMBL" id="SEO10196.1"/>
    </source>
</evidence>
<dbReference type="Proteomes" id="UP000181951">
    <property type="component" value="Unassembled WGS sequence"/>
</dbReference>
<feature type="domain" description="Type ISP restriction-modification enzyme LLaBIII C-terminal specificity" evidence="2">
    <location>
        <begin position="13"/>
        <end position="324"/>
    </location>
</feature>
<feature type="region of interest" description="Disordered" evidence="1">
    <location>
        <begin position="397"/>
        <end position="416"/>
    </location>
</feature>
<reference evidence="3 4" key="1">
    <citation type="submission" date="2016-10" db="EMBL/GenBank/DDBJ databases">
        <authorList>
            <person name="de Groot N.N."/>
        </authorList>
    </citation>
    <scope>NUCLEOTIDE SEQUENCE [LARGE SCALE GENOMIC DNA]</scope>
    <source>
        <strain evidence="3 4">CGMCC 4.2026</strain>
    </source>
</reference>
<dbReference type="InterPro" id="IPR041635">
    <property type="entry name" value="Type_ISP_LLaBIII_C"/>
</dbReference>
<sequence length="416" mass="44797">MHAVSDDAPLLHDLMPWSVRPLRIGRGWPMAPEPSCLRERWALLTAAHDDTARGTLLHATRARGLRTPVAQLPGHRTPTTALAREDGPCPDPVRVQHGPFDQQWLIPDHRLIDVARPELWRVADEHQVFVLEQPHLPDVPEPALAFSALLPDGRSPAGKPSWIRPLYRRPGGRDPNLAPGLTDWLAARLGTPVAPADVLAWIAATARSGPAGCTVPLPDGPAVWRDGVALGARSLWLHTRGERAVDPAAGRDRGRLRLPGGSRPYVRSPLPAVPAPEELEFDAGEGALRIGDGLVAPVSAGAWELTSGGVRVLELWYERRTAPGAPGTLEALRPAVWTRAVTSELLELISELTLLATLREELADFADRLASVGRAGARGSTGLRSAGVLPVPAARRRPASVLEHHEEGPEGQFALL</sequence>
<dbReference type="OrthoDB" id="9776021at2"/>
<dbReference type="RefSeq" id="WP_069461662.1">
    <property type="nucleotide sequence ID" value="NZ_FODD01000017.1"/>
</dbReference>
<organism evidence="3 4">
    <name type="scientific">Actinacidiphila rubida</name>
    <dbReference type="NCBI Taxonomy" id="310780"/>
    <lineage>
        <taxon>Bacteria</taxon>
        <taxon>Bacillati</taxon>
        <taxon>Actinomycetota</taxon>
        <taxon>Actinomycetes</taxon>
        <taxon>Kitasatosporales</taxon>
        <taxon>Streptomycetaceae</taxon>
        <taxon>Actinacidiphila</taxon>
    </lineage>
</organism>
<dbReference type="STRING" id="310780.SAMN05216267_101787"/>
<name>A0A1H8LZ93_9ACTN</name>
<dbReference type="Pfam" id="PF18135">
    <property type="entry name" value="Type_ISP_C"/>
    <property type="match status" value="1"/>
</dbReference>